<dbReference type="Pfam" id="PF02632">
    <property type="entry name" value="BioY"/>
    <property type="match status" value="1"/>
</dbReference>
<feature type="transmembrane region" description="Helical" evidence="3">
    <location>
        <begin position="57"/>
        <end position="76"/>
    </location>
</feature>
<keyword evidence="3" id="KW-1133">Transmembrane helix</keyword>
<feature type="transmembrane region" description="Helical" evidence="3">
    <location>
        <begin position="32"/>
        <end position="50"/>
    </location>
</feature>
<dbReference type="PANTHER" id="PTHR34295:SF1">
    <property type="entry name" value="BIOTIN TRANSPORTER BIOY"/>
    <property type="match status" value="1"/>
</dbReference>
<comment type="caution">
    <text evidence="4">The sequence shown here is derived from an EMBL/GenBank/DDBJ whole genome shotgun (WGS) entry which is preliminary data.</text>
</comment>
<dbReference type="PIRSF" id="PIRSF016661">
    <property type="entry name" value="BioY"/>
    <property type="match status" value="1"/>
</dbReference>
<dbReference type="Proteomes" id="UP000037109">
    <property type="component" value="Unassembled WGS sequence"/>
</dbReference>
<evidence type="ECO:0000256" key="2">
    <source>
        <dbReference type="PIRNR" id="PIRNR016661"/>
    </source>
</evidence>
<keyword evidence="3" id="KW-0812">Transmembrane</keyword>
<protein>
    <recommendedName>
        <fullName evidence="2">Biotin transporter</fullName>
    </recommendedName>
</protein>
<dbReference type="EMBL" id="LGUF01000007">
    <property type="protein sequence ID" value="KON87917.1"/>
    <property type="molecule type" value="Genomic_DNA"/>
</dbReference>
<feature type="transmembrane region" description="Helical" evidence="3">
    <location>
        <begin position="121"/>
        <end position="142"/>
    </location>
</feature>
<accession>A0A0M0GEK1</accession>
<evidence type="ECO:0000256" key="1">
    <source>
        <dbReference type="ARBA" id="ARBA00010692"/>
    </source>
</evidence>
<comment type="subcellular location">
    <subcellularLocation>
        <location evidence="2">Cell membrane</location>
        <topology evidence="2">Multi-pass membrane protein</topology>
    </subcellularLocation>
</comment>
<dbReference type="OrthoDB" id="9803495at2"/>
<organism evidence="4 5">
    <name type="scientific">Sporosarcina globispora</name>
    <name type="common">Bacillus globisporus</name>
    <dbReference type="NCBI Taxonomy" id="1459"/>
    <lineage>
        <taxon>Bacteria</taxon>
        <taxon>Bacillati</taxon>
        <taxon>Bacillota</taxon>
        <taxon>Bacilli</taxon>
        <taxon>Bacillales</taxon>
        <taxon>Caryophanaceae</taxon>
        <taxon>Sporosarcina</taxon>
    </lineage>
</organism>
<dbReference type="Gene3D" id="1.10.1760.20">
    <property type="match status" value="1"/>
</dbReference>
<comment type="similarity">
    <text evidence="1 2">Belongs to the BioY family.</text>
</comment>
<evidence type="ECO:0000256" key="3">
    <source>
        <dbReference type="SAM" id="Phobius"/>
    </source>
</evidence>
<dbReference type="InterPro" id="IPR003784">
    <property type="entry name" value="BioY"/>
</dbReference>
<dbReference type="GO" id="GO:0005886">
    <property type="term" value="C:plasma membrane"/>
    <property type="evidence" value="ECO:0007669"/>
    <property type="project" value="UniProtKB-SubCell"/>
</dbReference>
<feature type="transmembrane region" description="Helical" evidence="3">
    <location>
        <begin position="82"/>
        <end position="100"/>
    </location>
</feature>
<evidence type="ECO:0000313" key="4">
    <source>
        <dbReference type="EMBL" id="KON87917.1"/>
    </source>
</evidence>
<reference evidence="5" key="1">
    <citation type="submission" date="2015-07" db="EMBL/GenBank/DDBJ databases">
        <title>Fjat-10036 dsm4.</title>
        <authorList>
            <person name="Liu B."/>
            <person name="Wang J."/>
            <person name="Zhu Y."/>
            <person name="Liu G."/>
            <person name="Chen Q."/>
            <person name="Chen Z."/>
            <person name="Lan J."/>
            <person name="Che J."/>
            <person name="Ge C."/>
            <person name="Shi H."/>
            <person name="Pan Z."/>
            <person name="Liu X."/>
        </authorList>
    </citation>
    <scope>NUCLEOTIDE SEQUENCE [LARGE SCALE GENOMIC DNA]</scope>
    <source>
        <strain evidence="5">DSM 4</strain>
    </source>
</reference>
<keyword evidence="2" id="KW-1003">Cell membrane</keyword>
<dbReference type="GO" id="GO:0015225">
    <property type="term" value="F:biotin transmembrane transporter activity"/>
    <property type="evidence" value="ECO:0007669"/>
    <property type="project" value="UniProtKB-UniRule"/>
</dbReference>
<dbReference type="PANTHER" id="PTHR34295">
    <property type="entry name" value="BIOTIN TRANSPORTER BIOY"/>
    <property type="match status" value="1"/>
</dbReference>
<proteinExistence type="inferred from homology"/>
<dbReference type="STRING" id="1459.AF332_14510"/>
<gene>
    <name evidence="4" type="ORF">AF332_14510</name>
</gene>
<sequence length="193" mass="21111">MKELSTQDLVLCGLFAALMAIGANLSPFLMIGSVPITLQLLFAILAGAVLGSRKGTMAMLVYVFVGLIGAPVFAQFKGGPVQLLSPTFGFVLSFVAVAYVSGKLMGDSQIIKQKHYFTAGFLSILCNYIIGTNWMYLALILWTEAPKGFSYTMAWSWMLAYLPLDLAVTAFSLFLVPKLKHALRRTHNLKTDM</sequence>
<dbReference type="RefSeq" id="WP_053435271.1">
    <property type="nucleotide sequence ID" value="NZ_LGUF01000007.1"/>
</dbReference>
<feature type="transmembrane region" description="Helical" evidence="3">
    <location>
        <begin position="154"/>
        <end position="176"/>
    </location>
</feature>
<dbReference type="AlphaFoldDB" id="A0A0M0GEK1"/>
<keyword evidence="2" id="KW-0813">Transport</keyword>
<dbReference type="PATRIC" id="fig|1459.3.peg.3137"/>
<name>A0A0M0GEK1_SPOGL</name>
<keyword evidence="2 3" id="KW-0472">Membrane</keyword>
<evidence type="ECO:0000313" key="5">
    <source>
        <dbReference type="Proteomes" id="UP000037109"/>
    </source>
</evidence>
<keyword evidence="5" id="KW-1185">Reference proteome</keyword>